<dbReference type="Gene3D" id="1.10.287.70">
    <property type="match status" value="1"/>
</dbReference>
<dbReference type="CDD" id="cd00038">
    <property type="entry name" value="CAP_ED"/>
    <property type="match status" value="1"/>
</dbReference>
<keyword evidence="2" id="KW-1133">Transmembrane helix</keyword>
<feature type="region of interest" description="Disordered" evidence="1">
    <location>
        <begin position="681"/>
        <end position="706"/>
    </location>
</feature>
<keyword evidence="2" id="KW-0812">Transmembrane</keyword>
<dbReference type="EMBL" id="GG662603">
    <property type="protein sequence ID" value="EAS01453.2"/>
    <property type="molecule type" value="Genomic_DNA"/>
</dbReference>
<feature type="domain" description="Cyclic nucleotide-binding" evidence="3">
    <location>
        <begin position="464"/>
        <end position="570"/>
    </location>
</feature>
<dbReference type="InParanoid" id="I7LWE0"/>
<dbReference type="GO" id="GO:0035725">
    <property type="term" value="P:sodium ion transmembrane transport"/>
    <property type="evidence" value="ECO:0007669"/>
    <property type="project" value="TreeGrafter"/>
</dbReference>
<dbReference type="GeneID" id="7840034"/>
<dbReference type="SMART" id="SM00100">
    <property type="entry name" value="cNMP"/>
    <property type="match status" value="1"/>
</dbReference>
<dbReference type="InterPro" id="IPR018490">
    <property type="entry name" value="cNMP-bd_dom_sf"/>
</dbReference>
<evidence type="ECO:0000256" key="1">
    <source>
        <dbReference type="SAM" id="MobiDB-lite"/>
    </source>
</evidence>
<evidence type="ECO:0000313" key="5">
    <source>
        <dbReference type="Proteomes" id="UP000009168"/>
    </source>
</evidence>
<dbReference type="InterPro" id="IPR014710">
    <property type="entry name" value="RmlC-like_jellyroll"/>
</dbReference>
<feature type="compositionally biased region" description="Basic and acidic residues" evidence="1">
    <location>
        <begin position="793"/>
        <end position="803"/>
    </location>
</feature>
<organism evidence="4 5">
    <name type="scientific">Tetrahymena thermophila (strain SB210)</name>
    <dbReference type="NCBI Taxonomy" id="312017"/>
    <lineage>
        <taxon>Eukaryota</taxon>
        <taxon>Sar</taxon>
        <taxon>Alveolata</taxon>
        <taxon>Ciliophora</taxon>
        <taxon>Intramacronucleata</taxon>
        <taxon>Oligohymenophorea</taxon>
        <taxon>Hymenostomatida</taxon>
        <taxon>Tetrahymenina</taxon>
        <taxon>Tetrahymenidae</taxon>
        <taxon>Tetrahymena</taxon>
    </lineage>
</organism>
<accession>I7LWE0</accession>
<dbReference type="Gene3D" id="2.60.120.10">
    <property type="entry name" value="Jelly Rolls"/>
    <property type="match status" value="1"/>
</dbReference>
<feature type="region of interest" description="Disordered" evidence="1">
    <location>
        <begin position="779"/>
        <end position="803"/>
    </location>
</feature>
<feature type="compositionally biased region" description="Polar residues" evidence="1">
    <location>
        <begin position="779"/>
        <end position="792"/>
    </location>
</feature>
<dbReference type="PANTHER" id="PTHR45689">
    <property type="entry name" value="I[[H]] CHANNEL, ISOFORM E"/>
    <property type="match status" value="1"/>
</dbReference>
<dbReference type="RefSeq" id="XP_001021699.2">
    <property type="nucleotide sequence ID" value="XM_001021699.2"/>
</dbReference>
<dbReference type="Gene3D" id="1.10.287.630">
    <property type="entry name" value="Helix hairpin bin"/>
    <property type="match status" value="1"/>
</dbReference>
<feature type="transmembrane region" description="Helical" evidence="2">
    <location>
        <begin position="286"/>
        <end position="307"/>
    </location>
</feature>
<evidence type="ECO:0000256" key="2">
    <source>
        <dbReference type="SAM" id="Phobius"/>
    </source>
</evidence>
<dbReference type="InterPro" id="IPR051413">
    <property type="entry name" value="K/Na_HCN_channel"/>
</dbReference>
<proteinExistence type="predicted"/>
<name>I7LWE0_TETTS</name>
<dbReference type="PROSITE" id="PS50042">
    <property type="entry name" value="CNMP_BINDING_3"/>
    <property type="match status" value="1"/>
</dbReference>
<dbReference type="SUPFAM" id="SSF81324">
    <property type="entry name" value="Voltage-gated potassium channels"/>
    <property type="match status" value="1"/>
</dbReference>
<dbReference type="SUPFAM" id="SSF51206">
    <property type="entry name" value="cAMP-binding domain-like"/>
    <property type="match status" value="1"/>
</dbReference>
<dbReference type="GO" id="GO:0005249">
    <property type="term" value="F:voltage-gated potassium channel activity"/>
    <property type="evidence" value="ECO:0007669"/>
    <property type="project" value="TreeGrafter"/>
</dbReference>
<sequence>MTSKSSKNMDYVPEDIYSNYNKEQKNILRNSREDRIKLQNLNQRNEDTLQSEKVIQIQNNENPTNRYYNDMQYSEANSQNITFSRSPRDQSKITAINIQQSDYQIVLGQSQDQKEADLKAEVPLLADQQSSSTQQSQFLKIDLPVRRQGKRLSYVHGIVPRKESRMRSIIAVIQKHKKENKVDEIKLISKIKLRINQFFKKYTLTGRRDNLNLISKREQIIKLYLKNNVLYDFIPLLSIQLIYVNKVSSLIFKIITYVKLKNVLEEISDLQKQICMAIKKYYYVQLFNLISQVFIIGHSIACAWYLLAYYELEYIESENWLSEKEQIWWKLYIESLFWALTLMTTGSNESKTVFEALFTSIIMLFICIIFCYLLDSIGNILADINEKERMMKKDINIINEFMRTHHISRNLQRSVNKDLENFYEKNYKKLKEENESVLQKISPHLKIQINKESYKKYVDKIAFIIKNFSKETIEKLCQSVEELYFTPNQILFNQNDNDSFCLMYIVEGQVELFRKCEQDQSIHQKIGILDKDSIIGQHSFLTGQQRMAGAKSKTFSTIIQISRDNFLKIIKQNEEDYQKFCLIKDNIMIYKNFYNIGVCCSICKNYLHYSQDCPLAHLDREQAYGKAKFLEKMKQSRSKYERKLVKFENSLAVQQKLYEIALFFQDIITVSQDKLNEQKSCVYSDQESQNSEEEKKTQSLTEEYFNSKKGSQLSNTMVDYDDDKKKQNHSQIENYSEQIKQKRLSIDYKNRAININVNEFHESKNKYSSKEDFEIKNTKNYLSPQSQEQDQNYEPKRSALRDDHHKNIHFRDEQENYNKFKSFDKQPSELSTLKHIGTKQIQYQIEQSMHFTDMRQNKQKKLTAKSIIDQRKVFNSYLSHDNEEANSKEYYQSPWVFDKQKDYTIYFPDGNLSVVLFKYSKFQKKIQTNKKINRKSQRR</sequence>
<dbReference type="KEGG" id="tet:TTHERM_00151660"/>
<dbReference type="PANTHER" id="PTHR45689:SF5">
    <property type="entry name" value="I[[H]] CHANNEL, ISOFORM E"/>
    <property type="match status" value="1"/>
</dbReference>
<dbReference type="GO" id="GO:0003254">
    <property type="term" value="P:regulation of membrane depolarization"/>
    <property type="evidence" value="ECO:0007669"/>
    <property type="project" value="TreeGrafter"/>
</dbReference>
<dbReference type="GO" id="GO:0098855">
    <property type="term" value="C:HCN channel complex"/>
    <property type="evidence" value="ECO:0007669"/>
    <property type="project" value="TreeGrafter"/>
</dbReference>
<dbReference type="Pfam" id="PF00027">
    <property type="entry name" value="cNMP_binding"/>
    <property type="match status" value="1"/>
</dbReference>
<feature type="transmembrane region" description="Helical" evidence="2">
    <location>
        <begin position="356"/>
        <end position="375"/>
    </location>
</feature>
<protein>
    <submittedName>
        <fullName evidence="4">Cation channel family protein</fullName>
    </submittedName>
</protein>
<evidence type="ECO:0000313" key="4">
    <source>
        <dbReference type="EMBL" id="EAS01453.2"/>
    </source>
</evidence>
<evidence type="ECO:0000259" key="3">
    <source>
        <dbReference type="PROSITE" id="PS50042"/>
    </source>
</evidence>
<dbReference type="AlphaFoldDB" id="I7LWE0"/>
<dbReference type="Proteomes" id="UP000009168">
    <property type="component" value="Unassembled WGS sequence"/>
</dbReference>
<gene>
    <name evidence="4" type="ORF">TTHERM_00151660</name>
</gene>
<reference evidence="5" key="1">
    <citation type="journal article" date="2006" name="PLoS Biol.">
        <title>Macronuclear genome sequence of the ciliate Tetrahymena thermophila, a model eukaryote.</title>
        <authorList>
            <person name="Eisen J.A."/>
            <person name="Coyne R.S."/>
            <person name="Wu M."/>
            <person name="Wu D."/>
            <person name="Thiagarajan M."/>
            <person name="Wortman J.R."/>
            <person name="Badger J.H."/>
            <person name="Ren Q."/>
            <person name="Amedeo P."/>
            <person name="Jones K.M."/>
            <person name="Tallon L.J."/>
            <person name="Delcher A.L."/>
            <person name="Salzberg S.L."/>
            <person name="Silva J.C."/>
            <person name="Haas B.J."/>
            <person name="Majoros W.H."/>
            <person name="Farzad M."/>
            <person name="Carlton J.M."/>
            <person name="Smith R.K. Jr."/>
            <person name="Garg J."/>
            <person name="Pearlman R.E."/>
            <person name="Karrer K.M."/>
            <person name="Sun L."/>
            <person name="Manning G."/>
            <person name="Elde N.C."/>
            <person name="Turkewitz A.P."/>
            <person name="Asai D.J."/>
            <person name="Wilkes D.E."/>
            <person name="Wang Y."/>
            <person name="Cai H."/>
            <person name="Collins K."/>
            <person name="Stewart B.A."/>
            <person name="Lee S.R."/>
            <person name="Wilamowska K."/>
            <person name="Weinberg Z."/>
            <person name="Ruzzo W.L."/>
            <person name="Wloga D."/>
            <person name="Gaertig J."/>
            <person name="Frankel J."/>
            <person name="Tsao C.-C."/>
            <person name="Gorovsky M.A."/>
            <person name="Keeling P.J."/>
            <person name="Waller R.F."/>
            <person name="Patron N.J."/>
            <person name="Cherry J.M."/>
            <person name="Stover N.A."/>
            <person name="Krieger C.J."/>
            <person name="del Toro C."/>
            <person name="Ryder H.F."/>
            <person name="Williamson S.C."/>
            <person name="Barbeau R.A."/>
            <person name="Hamilton E.P."/>
            <person name="Orias E."/>
        </authorList>
    </citation>
    <scope>NUCLEOTIDE SEQUENCE [LARGE SCALE GENOMIC DNA]</scope>
    <source>
        <strain evidence="5">SB210</strain>
    </source>
</reference>
<dbReference type="InterPro" id="IPR000595">
    <property type="entry name" value="cNMP-bd_dom"/>
</dbReference>
<keyword evidence="5" id="KW-1185">Reference proteome</keyword>
<keyword evidence="2" id="KW-0472">Membrane</keyword>
<dbReference type="OrthoDB" id="296750at2759"/>